<reference evidence="1 2" key="1">
    <citation type="submission" date="2018-07" db="EMBL/GenBank/DDBJ databases">
        <title>Chitinophaga K2CV101002-2 sp. nov., isolated from a monsoon evergreen broad-leaved forest soil.</title>
        <authorList>
            <person name="Lv Y."/>
        </authorList>
    </citation>
    <scope>NUCLEOTIDE SEQUENCE [LARGE SCALE GENOMIC DNA]</scope>
    <source>
        <strain evidence="1 2">GDMCC 1.1288</strain>
    </source>
</reference>
<organism evidence="1 2">
    <name type="scientific">Chitinophaga silvatica</name>
    <dbReference type="NCBI Taxonomy" id="2282649"/>
    <lineage>
        <taxon>Bacteria</taxon>
        <taxon>Pseudomonadati</taxon>
        <taxon>Bacteroidota</taxon>
        <taxon>Chitinophagia</taxon>
        <taxon>Chitinophagales</taxon>
        <taxon>Chitinophagaceae</taxon>
        <taxon>Chitinophaga</taxon>
    </lineage>
</organism>
<sequence length="162" mass="19346">MFMPEYSDHIHQSRKNLKFLEFVNNRTNQYYDWEVTTCYYVAVHLVNAHLSLHELQIRTHYDVMTILNQPEVEASIPGHVLFAYKKLQRLSRRSRYLVNERNANSTSSIAYCIHSSHLKKALEYLHTLIAFFKERYGERFEKIRINCSDVDISTLCYCEQMD</sequence>
<accession>A0A3E1Y4X6</accession>
<proteinExistence type="predicted"/>
<dbReference type="AlphaFoldDB" id="A0A3E1Y4X6"/>
<name>A0A3E1Y4X6_9BACT</name>
<dbReference type="EMBL" id="QPMM01000012">
    <property type="protein sequence ID" value="RFS19713.1"/>
    <property type="molecule type" value="Genomic_DNA"/>
</dbReference>
<evidence type="ECO:0000313" key="1">
    <source>
        <dbReference type="EMBL" id="RFS19713.1"/>
    </source>
</evidence>
<evidence type="ECO:0000313" key="2">
    <source>
        <dbReference type="Proteomes" id="UP000260644"/>
    </source>
</evidence>
<dbReference type="Proteomes" id="UP000260644">
    <property type="component" value="Unassembled WGS sequence"/>
</dbReference>
<keyword evidence="2" id="KW-1185">Reference proteome</keyword>
<gene>
    <name evidence="1" type="ORF">DVR12_21690</name>
</gene>
<evidence type="ECO:0008006" key="3">
    <source>
        <dbReference type="Google" id="ProtNLM"/>
    </source>
</evidence>
<protein>
    <recommendedName>
        <fullName evidence="3">HEPN domain-containing protein</fullName>
    </recommendedName>
</protein>
<comment type="caution">
    <text evidence="1">The sequence shown here is derived from an EMBL/GenBank/DDBJ whole genome shotgun (WGS) entry which is preliminary data.</text>
</comment>